<evidence type="ECO:0000313" key="1">
    <source>
        <dbReference type="EMBL" id="KAJ2975895.1"/>
    </source>
</evidence>
<dbReference type="EMBL" id="JANJQO010000648">
    <property type="protein sequence ID" value="KAJ2975895.1"/>
    <property type="molecule type" value="Genomic_DNA"/>
</dbReference>
<keyword evidence="2" id="KW-1185">Reference proteome</keyword>
<organism evidence="1 2">
    <name type="scientific">Zarea fungicola</name>
    <dbReference type="NCBI Taxonomy" id="93591"/>
    <lineage>
        <taxon>Eukaryota</taxon>
        <taxon>Fungi</taxon>
        <taxon>Dikarya</taxon>
        <taxon>Ascomycota</taxon>
        <taxon>Pezizomycotina</taxon>
        <taxon>Sordariomycetes</taxon>
        <taxon>Hypocreomycetidae</taxon>
        <taxon>Hypocreales</taxon>
        <taxon>Cordycipitaceae</taxon>
        <taxon>Zarea</taxon>
    </lineage>
</organism>
<reference evidence="1" key="1">
    <citation type="submission" date="2022-08" db="EMBL/GenBank/DDBJ databases">
        <title>Genome Sequence of Lecanicillium fungicola.</title>
        <authorList>
            <person name="Buettner E."/>
        </authorList>
    </citation>
    <scope>NUCLEOTIDE SEQUENCE</scope>
    <source>
        <strain evidence="1">Babe33</strain>
    </source>
</reference>
<proteinExistence type="predicted"/>
<evidence type="ECO:0000313" key="2">
    <source>
        <dbReference type="Proteomes" id="UP001143910"/>
    </source>
</evidence>
<name>A0ACC1NA97_9HYPO</name>
<dbReference type="Proteomes" id="UP001143910">
    <property type="component" value="Unassembled WGS sequence"/>
</dbReference>
<comment type="caution">
    <text evidence="1">The sequence shown here is derived from an EMBL/GenBank/DDBJ whole genome shotgun (WGS) entry which is preliminary data.</text>
</comment>
<gene>
    <name evidence="1" type="ORF">NQ176_g5255</name>
</gene>
<accession>A0ACC1NA97</accession>
<sequence length="342" mass="36717">MAAATSRKTAATQATVMPVAKRLTQAPSVSSTDLAEQGLMVVSTMRPGSTTVSLLASTKDTVRVLSSQDVATREDLVNALQVNECVPFASQLACESCQSISRGQTCKDEHLLQCKQEKCTVQCPADLESKEEDVDGDLEACIAKNCKPGPRPVIGKKERECAAIQCKAELSAQKPVEEAVGKCKTCTEEQCGEALEGDEACVAEICGSACFVPQASCGPCKRFAEQKCSKSGQDATQCVQETCKTHCVSEEQQCQVCLDLATPSCRNDKDRICQLSQCQVFCGAKEDKCNLCKAQALLYRCADEQLDGRTTSECLQDVCVRSTTQSLDGCVSLARRLALMTT</sequence>
<protein>
    <submittedName>
        <fullName evidence="1">Uncharacterized protein</fullName>
    </submittedName>
</protein>